<accession>A0A8T0E3G8</accession>
<reference evidence="1" key="1">
    <citation type="journal article" date="2020" name="bioRxiv">
        <title>Chromosome-level reference genome of the European wasp spider Argiope bruennichi: a resource for studies on range expansion and evolutionary adaptation.</title>
        <authorList>
            <person name="Sheffer M.M."/>
            <person name="Hoppe A."/>
            <person name="Krehenwinkel H."/>
            <person name="Uhl G."/>
            <person name="Kuss A.W."/>
            <person name="Jensen L."/>
            <person name="Jensen C."/>
            <person name="Gillespie R.G."/>
            <person name="Hoff K.J."/>
            <person name="Prost S."/>
        </authorList>
    </citation>
    <scope>NUCLEOTIDE SEQUENCE</scope>
</reference>
<comment type="caution">
    <text evidence="1">The sequence shown here is derived from an EMBL/GenBank/DDBJ whole genome shotgun (WGS) entry which is preliminary data.</text>
</comment>
<sequence length="172" mass="18977">MAINAVRLLRNKGIAVDCSDEEEAQKLILVIQGNQRLAETIECKKPSTRHPRCIIYDIPNGIADVEVLEVLELTIEAPKDSLKPSFRIKGRGDCSHLDTSAFGGASSANAMGTSRQNVCHRSITVLIVAMSIKLNTAETTWNRALTAMKKIRRKVHDSTSTIRPHIIDVPHI</sequence>
<dbReference type="AlphaFoldDB" id="A0A8T0E3G8"/>
<evidence type="ECO:0000313" key="1">
    <source>
        <dbReference type="EMBL" id="KAF8764725.1"/>
    </source>
</evidence>
<keyword evidence="2" id="KW-1185">Reference proteome</keyword>
<dbReference type="Proteomes" id="UP000807504">
    <property type="component" value="Unassembled WGS sequence"/>
</dbReference>
<organism evidence="1 2">
    <name type="scientific">Argiope bruennichi</name>
    <name type="common">Wasp spider</name>
    <name type="synonym">Aranea bruennichi</name>
    <dbReference type="NCBI Taxonomy" id="94029"/>
    <lineage>
        <taxon>Eukaryota</taxon>
        <taxon>Metazoa</taxon>
        <taxon>Ecdysozoa</taxon>
        <taxon>Arthropoda</taxon>
        <taxon>Chelicerata</taxon>
        <taxon>Arachnida</taxon>
        <taxon>Araneae</taxon>
        <taxon>Araneomorphae</taxon>
        <taxon>Entelegynae</taxon>
        <taxon>Araneoidea</taxon>
        <taxon>Araneidae</taxon>
        <taxon>Argiope</taxon>
    </lineage>
</organism>
<protein>
    <submittedName>
        <fullName evidence="1">Uncharacterized protein</fullName>
    </submittedName>
</protein>
<proteinExistence type="predicted"/>
<gene>
    <name evidence="1" type="ORF">HNY73_022775</name>
</gene>
<evidence type="ECO:0000313" key="2">
    <source>
        <dbReference type="Proteomes" id="UP000807504"/>
    </source>
</evidence>
<name>A0A8T0E3G8_ARGBR</name>
<reference evidence="1" key="2">
    <citation type="submission" date="2020-06" db="EMBL/GenBank/DDBJ databases">
        <authorList>
            <person name="Sheffer M."/>
        </authorList>
    </citation>
    <scope>NUCLEOTIDE SEQUENCE</scope>
</reference>
<dbReference type="EMBL" id="JABXBU010002231">
    <property type="protein sequence ID" value="KAF8764725.1"/>
    <property type="molecule type" value="Genomic_DNA"/>
</dbReference>